<protein>
    <submittedName>
        <fullName evidence="2">VOC family protein</fullName>
    </submittedName>
</protein>
<comment type="caution">
    <text evidence="2">The sequence shown here is derived from an EMBL/GenBank/DDBJ whole genome shotgun (WGS) entry which is preliminary data.</text>
</comment>
<evidence type="ECO:0000313" key="3">
    <source>
        <dbReference type="Proteomes" id="UP000639396"/>
    </source>
</evidence>
<dbReference type="PANTHER" id="PTHR36437">
    <property type="entry name" value="GLYOXALASE/BLEOMYCIN RESISTANCE PROTEIN/DIOXYGENASE"/>
    <property type="match status" value="1"/>
</dbReference>
<evidence type="ECO:0000259" key="1">
    <source>
        <dbReference type="PROSITE" id="PS51819"/>
    </source>
</evidence>
<feature type="domain" description="VOC" evidence="1">
    <location>
        <begin position="4"/>
        <end position="120"/>
    </location>
</feature>
<reference evidence="2" key="1">
    <citation type="submission" date="2020-09" db="EMBL/GenBank/DDBJ databases">
        <title>A novel bacterium of genus Paenibacillus, isolated from South China Sea.</title>
        <authorList>
            <person name="Huang H."/>
            <person name="Mo K."/>
            <person name="Hu Y."/>
        </authorList>
    </citation>
    <scope>NUCLEOTIDE SEQUENCE</scope>
    <source>
        <strain evidence="2">IB182363</strain>
    </source>
</reference>
<dbReference type="SUPFAM" id="SSF54593">
    <property type="entry name" value="Glyoxalase/Bleomycin resistance protein/Dihydroxybiphenyl dioxygenase"/>
    <property type="match status" value="1"/>
</dbReference>
<dbReference type="EMBL" id="JACXJA010000001">
    <property type="protein sequence ID" value="MBD2860566.1"/>
    <property type="molecule type" value="Genomic_DNA"/>
</dbReference>
<dbReference type="PROSITE" id="PS51819">
    <property type="entry name" value="VOC"/>
    <property type="match status" value="1"/>
</dbReference>
<keyword evidence="3" id="KW-1185">Reference proteome</keyword>
<accession>A0A927GX91</accession>
<dbReference type="InterPro" id="IPR029068">
    <property type="entry name" value="Glyas_Bleomycin-R_OHBP_Dase"/>
</dbReference>
<gene>
    <name evidence="2" type="ORF">IDH45_01010</name>
</gene>
<name>A0A927GX91_9BACL</name>
<dbReference type="RefSeq" id="WP_190923800.1">
    <property type="nucleotide sequence ID" value="NZ_JACXJA010000001.1"/>
</dbReference>
<dbReference type="PANTHER" id="PTHR36437:SF2">
    <property type="entry name" value="GLYOXALASE_BLEOMYCIN RESISTANCE PROTEIN_DIOXYGENASE"/>
    <property type="match status" value="1"/>
</dbReference>
<dbReference type="Proteomes" id="UP000639396">
    <property type="component" value="Unassembled WGS sequence"/>
</dbReference>
<evidence type="ECO:0000313" key="2">
    <source>
        <dbReference type="EMBL" id="MBD2860566.1"/>
    </source>
</evidence>
<organism evidence="2 3">
    <name type="scientific">Paenibacillus oceani</name>
    <dbReference type="NCBI Taxonomy" id="2772510"/>
    <lineage>
        <taxon>Bacteria</taxon>
        <taxon>Bacillati</taxon>
        <taxon>Bacillota</taxon>
        <taxon>Bacilli</taxon>
        <taxon>Bacillales</taxon>
        <taxon>Paenibacillaceae</taxon>
        <taxon>Paenibacillus</taxon>
    </lineage>
</organism>
<dbReference type="Pfam" id="PF00903">
    <property type="entry name" value="Glyoxalase"/>
    <property type="match status" value="1"/>
</dbReference>
<dbReference type="Gene3D" id="3.10.180.10">
    <property type="entry name" value="2,3-Dihydroxybiphenyl 1,2-Dioxygenase, domain 1"/>
    <property type="match status" value="1"/>
</dbReference>
<dbReference type="InterPro" id="IPR037523">
    <property type="entry name" value="VOC_core"/>
</dbReference>
<proteinExistence type="predicted"/>
<dbReference type="InterPro" id="IPR004360">
    <property type="entry name" value="Glyas_Fos-R_dOase_dom"/>
</dbReference>
<dbReference type="AlphaFoldDB" id="A0A927GX91"/>
<sequence>MITKIATAAIYVEDQQRSKAFWSEKAGFHIVRETPMGASGSWIEVAPFGAETALVIYPRSMMDNWSELKPSLVFDCEDIGATYETMKRNGVLFQGEPKTMQWGTYVAFVDEEGNSFLLKG</sequence>